<protein>
    <submittedName>
        <fullName evidence="1">Uncharacterized protein</fullName>
    </submittedName>
</protein>
<gene>
    <name evidence="1" type="ORF">SDC9_176361</name>
</gene>
<proteinExistence type="predicted"/>
<comment type="caution">
    <text evidence="1">The sequence shown here is derived from an EMBL/GenBank/DDBJ whole genome shotgun (WGS) entry which is preliminary data.</text>
</comment>
<dbReference type="EMBL" id="VSSQ01079377">
    <property type="protein sequence ID" value="MPN28916.1"/>
    <property type="molecule type" value="Genomic_DNA"/>
</dbReference>
<name>A0A645GRS6_9ZZZZ</name>
<sequence>MVPETVEVPEALAENEIRFEIPEPHLSLLQETKNRLSAKYGSGITIKDILLDMFARYTIEMYNQWFYPFVIRPDEFKEITGYTQNDLKAWLRKTDQA</sequence>
<accession>A0A645GRS6</accession>
<dbReference type="AlphaFoldDB" id="A0A645GRS6"/>
<evidence type="ECO:0000313" key="1">
    <source>
        <dbReference type="EMBL" id="MPN28916.1"/>
    </source>
</evidence>
<organism evidence="1">
    <name type="scientific">bioreactor metagenome</name>
    <dbReference type="NCBI Taxonomy" id="1076179"/>
    <lineage>
        <taxon>unclassified sequences</taxon>
        <taxon>metagenomes</taxon>
        <taxon>ecological metagenomes</taxon>
    </lineage>
</organism>
<reference evidence="1" key="1">
    <citation type="submission" date="2019-08" db="EMBL/GenBank/DDBJ databases">
        <authorList>
            <person name="Kucharzyk K."/>
            <person name="Murdoch R.W."/>
            <person name="Higgins S."/>
            <person name="Loffler F."/>
        </authorList>
    </citation>
    <scope>NUCLEOTIDE SEQUENCE</scope>
</reference>